<evidence type="ECO:0000256" key="3">
    <source>
        <dbReference type="ARBA" id="ARBA00012572"/>
    </source>
</evidence>
<evidence type="ECO:0000313" key="11">
    <source>
        <dbReference type="EMBL" id="CAH0990365.1"/>
    </source>
</evidence>
<comment type="catalytic activity">
    <reaction evidence="1 9">
        <text>N-(5-phospho-beta-D-ribosyl)anthranilate = 1-(2-carboxyphenylamino)-1-deoxy-D-ribulose 5-phosphate</text>
        <dbReference type="Rhea" id="RHEA:21540"/>
        <dbReference type="ChEBI" id="CHEBI:18277"/>
        <dbReference type="ChEBI" id="CHEBI:58613"/>
        <dbReference type="EC" id="5.3.1.24"/>
    </reaction>
</comment>
<evidence type="ECO:0000256" key="4">
    <source>
        <dbReference type="ARBA" id="ARBA00022272"/>
    </source>
</evidence>
<evidence type="ECO:0000259" key="10">
    <source>
        <dbReference type="Pfam" id="PF00697"/>
    </source>
</evidence>
<name>A0ABM9ABL3_9GAMM</name>
<evidence type="ECO:0000256" key="5">
    <source>
        <dbReference type="ARBA" id="ARBA00022605"/>
    </source>
</evidence>
<evidence type="ECO:0000256" key="2">
    <source>
        <dbReference type="ARBA" id="ARBA00004664"/>
    </source>
</evidence>
<evidence type="ECO:0000256" key="7">
    <source>
        <dbReference type="ARBA" id="ARBA00023141"/>
    </source>
</evidence>
<dbReference type="NCBIfam" id="NF002298">
    <property type="entry name" value="PRK01222.1-4"/>
    <property type="match status" value="1"/>
</dbReference>
<feature type="domain" description="N-(5'phosphoribosyl) anthranilate isomerase (PRAI)" evidence="10">
    <location>
        <begin position="6"/>
        <end position="199"/>
    </location>
</feature>
<evidence type="ECO:0000256" key="6">
    <source>
        <dbReference type="ARBA" id="ARBA00022822"/>
    </source>
</evidence>
<dbReference type="InterPro" id="IPR001240">
    <property type="entry name" value="PRAI_dom"/>
</dbReference>
<evidence type="ECO:0000256" key="8">
    <source>
        <dbReference type="ARBA" id="ARBA00023235"/>
    </source>
</evidence>
<dbReference type="Pfam" id="PF00697">
    <property type="entry name" value="PRAI"/>
    <property type="match status" value="1"/>
</dbReference>
<dbReference type="InterPro" id="IPR044643">
    <property type="entry name" value="TrpF_fam"/>
</dbReference>
<comment type="pathway">
    <text evidence="2 9">Amino-acid biosynthesis; L-tryptophan biosynthesis; L-tryptophan from chorismate: step 3/5.</text>
</comment>
<dbReference type="PANTHER" id="PTHR42894:SF1">
    <property type="entry name" value="N-(5'-PHOSPHORIBOSYL)ANTHRANILATE ISOMERASE"/>
    <property type="match status" value="1"/>
</dbReference>
<dbReference type="SUPFAM" id="SSF51366">
    <property type="entry name" value="Ribulose-phoshate binding barrel"/>
    <property type="match status" value="1"/>
</dbReference>
<keyword evidence="6 9" id="KW-0822">Tryptophan biosynthesis</keyword>
<reference evidence="11" key="1">
    <citation type="submission" date="2021-12" db="EMBL/GenBank/DDBJ databases">
        <authorList>
            <person name="Rodrigo-Torres L."/>
            <person name="Arahal R. D."/>
            <person name="Lucena T."/>
        </authorList>
    </citation>
    <scope>NUCLEOTIDE SEQUENCE</scope>
    <source>
        <strain evidence="11">CECT 8267</strain>
    </source>
</reference>
<keyword evidence="7 9" id="KW-0057">Aromatic amino acid biosynthesis</keyword>
<dbReference type="HAMAP" id="MF_00135">
    <property type="entry name" value="PRAI"/>
    <property type="match status" value="1"/>
</dbReference>
<organism evidence="11 12">
    <name type="scientific">Sinobacterium norvegicum</name>
    <dbReference type="NCBI Taxonomy" id="1641715"/>
    <lineage>
        <taxon>Bacteria</taxon>
        <taxon>Pseudomonadati</taxon>
        <taxon>Pseudomonadota</taxon>
        <taxon>Gammaproteobacteria</taxon>
        <taxon>Cellvibrionales</taxon>
        <taxon>Spongiibacteraceae</taxon>
        <taxon>Sinobacterium</taxon>
    </lineage>
</organism>
<evidence type="ECO:0000313" key="12">
    <source>
        <dbReference type="Proteomes" id="UP000838100"/>
    </source>
</evidence>
<keyword evidence="8 9" id="KW-0413">Isomerase</keyword>
<dbReference type="Gene3D" id="3.20.20.70">
    <property type="entry name" value="Aldolase class I"/>
    <property type="match status" value="1"/>
</dbReference>
<dbReference type="NCBIfam" id="NF002299">
    <property type="entry name" value="PRK01222.1-6"/>
    <property type="match status" value="1"/>
</dbReference>
<accession>A0ABM9ABL3</accession>
<comment type="similarity">
    <text evidence="9">Belongs to the TrpF family.</text>
</comment>
<dbReference type="EC" id="5.3.1.24" evidence="3 9"/>
<proteinExistence type="inferred from homology"/>
<dbReference type="EMBL" id="CAKLPX010000001">
    <property type="protein sequence ID" value="CAH0990365.1"/>
    <property type="molecule type" value="Genomic_DNA"/>
</dbReference>
<dbReference type="InterPro" id="IPR013785">
    <property type="entry name" value="Aldolase_TIM"/>
</dbReference>
<dbReference type="RefSeq" id="WP_237443046.1">
    <property type="nucleotide sequence ID" value="NZ_CAKLPX010000001.1"/>
</dbReference>
<evidence type="ECO:0000256" key="9">
    <source>
        <dbReference type="HAMAP-Rule" id="MF_00135"/>
    </source>
</evidence>
<sequence length="210" mass="22518">MLTRIKVCGITQVEDALHAVASGADAIGLVFYADSPRNVTIEQAAVIAQALPPFVTCVGLFVNADASFVDAVLADVKLSCLQFHGDESAVFCQQFNRPWIKAIRMRDDVDLIAASQRYNQAQALLLDAYKKGVPGGTGERFDWHKIPADLASRIVLAGGLNSENVGQAIATAKPYAVDVSGGVEARPGVKDKSKVSEFCRRVNASFTYAE</sequence>
<comment type="caution">
    <text evidence="11">The sequence shown here is derived from an EMBL/GenBank/DDBJ whole genome shotgun (WGS) entry which is preliminary data.</text>
</comment>
<protein>
    <recommendedName>
        <fullName evidence="4 9">N-(5'-phosphoribosyl)anthranilate isomerase</fullName>
        <shortName evidence="9">PRAI</shortName>
        <ecNumber evidence="3 9">5.3.1.24</ecNumber>
    </recommendedName>
</protein>
<dbReference type="PANTHER" id="PTHR42894">
    <property type="entry name" value="N-(5'-PHOSPHORIBOSYL)ANTHRANILATE ISOMERASE"/>
    <property type="match status" value="1"/>
</dbReference>
<dbReference type="GO" id="GO:0004640">
    <property type="term" value="F:phosphoribosylanthranilate isomerase activity"/>
    <property type="evidence" value="ECO:0007669"/>
    <property type="project" value="UniProtKB-EC"/>
</dbReference>
<dbReference type="InterPro" id="IPR011060">
    <property type="entry name" value="RibuloseP-bd_barrel"/>
</dbReference>
<evidence type="ECO:0000256" key="1">
    <source>
        <dbReference type="ARBA" id="ARBA00001164"/>
    </source>
</evidence>
<dbReference type="Proteomes" id="UP000838100">
    <property type="component" value="Unassembled WGS sequence"/>
</dbReference>
<keyword evidence="12" id="KW-1185">Reference proteome</keyword>
<keyword evidence="5 9" id="KW-0028">Amino-acid biosynthesis</keyword>
<dbReference type="CDD" id="cd00405">
    <property type="entry name" value="PRAI"/>
    <property type="match status" value="1"/>
</dbReference>
<gene>
    <name evidence="9 11" type="primary">trpF</name>
    <name evidence="11" type="ORF">SIN8267_00457</name>
</gene>